<protein>
    <submittedName>
        <fullName evidence="1">Uncharacterized protein</fullName>
    </submittedName>
</protein>
<gene>
    <name evidence="1" type="ORF">Prubr_70050</name>
</gene>
<keyword evidence="2" id="KW-1185">Reference proteome</keyword>
<evidence type="ECO:0000313" key="1">
    <source>
        <dbReference type="EMBL" id="BCJ69984.1"/>
    </source>
</evidence>
<proteinExistence type="predicted"/>
<accession>A0A810NCB6</accession>
<evidence type="ECO:0000313" key="2">
    <source>
        <dbReference type="Proteomes" id="UP000680866"/>
    </source>
</evidence>
<dbReference type="KEGG" id="pry:Prubr_70050"/>
<dbReference type="EMBL" id="AP023359">
    <property type="protein sequence ID" value="BCJ69984.1"/>
    <property type="molecule type" value="Genomic_DNA"/>
</dbReference>
<name>A0A810NCB6_9ACTN</name>
<organism evidence="1 2">
    <name type="scientific">Polymorphospora rubra</name>
    <dbReference type="NCBI Taxonomy" id="338584"/>
    <lineage>
        <taxon>Bacteria</taxon>
        <taxon>Bacillati</taxon>
        <taxon>Actinomycetota</taxon>
        <taxon>Actinomycetes</taxon>
        <taxon>Micromonosporales</taxon>
        <taxon>Micromonosporaceae</taxon>
        <taxon>Polymorphospora</taxon>
    </lineage>
</organism>
<reference evidence="1" key="1">
    <citation type="submission" date="2020-08" db="EMBL/GenBank/DDBJ databases">
        <title>Whole genome shotgun sequence of Polymorphospora rubra NBRC 101157.</title>
        <authorList>
            <person name="Komaki H."/>
            <person name="Tamura T."/>
        </authorList>
    </citation>
    <scope>NUCLEOTIDE SEQUENCE</scope>
    <source>
        <strain evidence="1">NBRC 101157</strain>
    </source>
</reference>
<dbReference type="NCBIfam" id="NF040657">
    <property type="entry name" value="immun_SitI3"/>
    <property type="match status" value="1"/>
</dbReference>
<dbReference type="AlphaFoldDB" id="A0A810NCB6"/>
<dbReference type="Proteomes" id="UP000680866">
    <property type="component" value="Chromosome"/>
</dbReference>
<sequence length="149" mass="16296">MLGGDISLARIAELAVESTAELREVPGSPGLLSADLTERLGYTVSVDAGRGGYYSAQDGAVTWEWEPDRYVDIDFAMRKDVLPELGRPNMLKAVARVLAGTTEDAALFYNDDVLLLTRISGVLRKRSEDWWRGKDFDGLFGSGPGGERQ</sequence>
<dbReference type="InterPro" id="IPR049799">
    <property type="entry name" value="SitI3-like"/>
</dbReference>